<gene>
    <name evidence="1" type="ORF">C7400_1442</name>
</gene>
<evidence type="ECO:0000313" key="2">
    <source>
        <dbReference type="Proteomes" id="UP000247515"/>
    </source>
</evidence>
<proteinExistence type="predicted"/>
<name>A0ABX5MEP1_9BURK</name>
<organism evidence="1 2">
    <name type="scientific">Paraburkholderia tropica</name>
    <dbReference type="NCBI Taxonomy" id="92647"/>
    <lineage>
        <taxon>Bacteria</taxon>
        <taxon>Pseudomonadati</taxon>
        <taxon>Pseudomonadota</taxon>
        <taxon>Betaproteobacteria</taxon>
        <taxon>Burkholderiales</taxon>
        <taxon>Burkholderiaceae</taxon>
        <taxon>Paraburkholderia</taxon>
    </lineage>
</organism>
<dbReference type="Proteomes" id="UP000247515">
    <property type="component" value="Unassembled WGS sequence"/>
</dbReference>
<reference evidence="1 2" key="1">
    <citation type="submission" date="2018-05" db="EMBL/GenBank/DDBJ databases">
        <title>Genomic Encyclopedia of Type Strains, Phase IV (KMG-V): Genome sequencing to study the core and pangenomes of soil and plant-associated prokaryotes.</title>
        <authorList>
            <person name="Whitman W."/>
        </authorList>
    </citation>
    <scope>NUCLEOTIDE SEQUENCE [LARGE SCALE GENOMIC DNA]</scope>
    <source>
        <strain evidence="1 2">SIr-6563</strain>
    </source>
</reference>
<accession>A0ABX5MEP1</accession>
<dbReference type="EMBL" id="QJJV01000044">
    <property type="protein sequence ID" value="PXX05036.1"/>
    <property type="molecule type" value="Genomic_DNA"/>
</dbReference>
<sequence>MPMTGAFVDALRDAFGVEEINAIVRRGRAGEPVFFAREAGRKFGTPLPSGRGWDAAGVRDRRFCPGCEGGCVETGERCSARLESGQRRNT</sequence>
<protein>
    <submittedName>
        <fullName evidence="1">Uncharacterized protein</fullName>
    </submittedName>
</protein>
<keyword evidence="2" id="KW-1185">Reference proteome</keyword>
<comment type="caution">
    <text evidence="1">The sequence shown here is derived from an EMBL/GenBank/DDBJ whole genome shotgun (WGS) entry which is preliminary data.</text>
</comment>
<evidence type="ECO:0000313" key="1">
    <source>
        <dbReference type="EMBL" id="PXX05036.1"/>
    </source>
</evidence>